<evidence type="ECO:0000259" key="10">
    <source>
        <dbReference type="PROSITE" id="PS51192"/>
    </source>
</evidence>
<dbReference type="Gene3D" id="1.10.3210.30">
    <property type="match status" value="1"/>
</dbReference>
<sequence length="918" mass="99323">MRLEALMAVRCHETLWAKRDAAGGWHSLVGHSADVSASLKALLDLPLMSARLQRLGQIDETAAIAASAKLSALAFLHDIGKANRGFQARSRADAPRVGHIDELAWVFSGRRGADIVCDCLHGRLGLDRVEAWLADAPGLFDAVFAHHGRPWALGGEGQTADIKDASAHWRDGPGDPVERLAPMRAAFDAWFREALADGGPLPRHPGFEHAFAGLLMLADWLGSNPAPRFIPFDHGHHADRMAFAQNRTALVMPATGIDARATREAALRVGAGFAEAFAQGDRLLFAARPIQAETARHPAPLLVLEAETGSGKTEAALWRFAELFRAGVADGLYVALPTRVAATQIFERVKRFRDNVFPVHERPAVILAVPGQMRVDEAEGARLPDFDVQWSDDGDRAARWAAEHPKRYLAAPIAVGTIDQALLNAVRVKHAHLRAVSLLNKLLVVDEVHASDAYMERLLTNLLRFHAGASGHALLLSATLGAGARSRLLGAATVPDRAEAETVRYPALSWCEDGVEYRKPVGSVGGDKVVRLEARPILAEPEAVAAARAGAKVLIIRNTVGQALRTQEALEAVLDAQSTAPDGALPFRVRHADGRGIATLHHSRFAEPDRRILDAAVAAAIGRERPDGGRIVIGTQTLEQSLDLDADLLVTDLCPVDVLLQRIGRLHRHAGRSRPHGCAAPRAIVLVPAARELFRADLRAYGLGSGETGGVYEDLRTLELTRRLVEAEPVWTIPAMNRRLVEAATHPDALAAIEAELTAADPASRPHVDRLTGRFFADLKAAETALLRFDRPFSDFRIEADAIIATRLGGADRPVDFRSEERPPPVGPLTRDVADRFRGFLSSVMPEAAPGVFVAAELSRGVRERIWTVLASWWAEMPGGSIVLLWKDDAAPGRLGLRTLGLPPRTLADLDGALLVRR</sequence>
<dbReference type="CDD" id="cd17930">
    <property type="entry name" value="DEXHc_cas3"/>
    <property type="match status" value="1"/>
</dbReference>
<dbReference type="GO" id="GO:0005524">
    <property type="term" value="F:ATP binding"/>
    <property type="evidence" value="ECO:0007669"/>
    <property type="project" value="UniProtKB-KW"/>
</dbReference>
<dbReference type="InterPro" id="IPR038257">
    <property type="entry name" value="CRISPR-assoc_Cas3_HD_sf"/>
</dbReference>
<dbReference type="OrthoDB" id="9810236at2"/>
<dbReference type="SUPFAM" id="SSF52540">
    <property type="entry name" value="P-loop containing nucleoside triphosphate hydrolases"/>
    <property type="match status" value="1"/>
</dbReference>
<evidence type="ECO:0000256" key="6">
    <source>
        <dbReference type="ARBA" id="ARBA00022801"/>
    </source>
</evidence>
<dbReference type="NCBIfam" id="TIGR01596">
    <property type="entry name" value="cas3_HD"/>
    <property type="match status" value="1"/>
</dbReference>
<dbReference type="InterPro" id="IPR011545">
    <property type="entry name" value="DEAD/DEAH_box_helicase_dom"/>
</dbReference>
<dbReference type="NCBIfam" id="TIGR01873">
    <property type="entry name" value="cas_CT1978"/>
    <property type="match status" value="1"/>
</dbReference>
<dbReference type="InterPro" id="IPR006483">
    <property type="entry name" value="CRISPR-assoc_Cas3_HD"/>
</dbReference>
<evidence type="ECO:0000256" key="4">
    <source>
        <dbReference type="ARBA" id="ARBA00022723"/>
    </source>
</evidence>
<feature type="domain" description="Helicase ATP-binding" evidence="10">
    <location>
        <begin position="293"/>
        <end position="498"/>
    </location>
</feature>
<dbReference type="GO" id="GO:0003723">
    <property type="term" value="F:RNA binding"/>
    <property type="evidence" value="ECO:0007669"/>
    <property type="project" value="TreeGrafter"/>
</dbReference>
<dbReference type="NCBIfam" id="TIGR01587">
    <property type="entry name" value="cas3_core"/>
    <property type="match status" value="1"/>
</dbReference>
<dbReference type="AlphaFoldDB" id="A0A4Z0NSW6"/>
<evidence type="ECO:0000256" key="5">
    <source>
        <dbReference type="ARBA" id="ARBA00022741"/>
    </source>
</evidence>
<evidence type="ECO:0000259" key="11">
    <source>
        <dbReference type="PROSITE" id="PS51643"/>
    </source>
</evidence>
<dbReference type="GO" id="GO:0051607">
    <property type="term" value="P:defense response to virus"/>
    <property type="evidence" value="ECO:0007669"/>
    <property type="project" value="UniProtKB-KW"/>
</dbReference>
<dbReference type="Pfam" id="PF09707">
    <property type="entry name" value="Cas_Cas2CT1978"/>
    <property type="match status" value="1"/>
</dbReference>
<dbReference type="InterPro" id="IPR027417">
    <property type="entry name" value="P-loop_NTPase"/>
</dbReference>
<keyword evidence="7" id="KW-0347">Helicase</keyword>
<dbReference type="GO" id="GO:0004518">
    <property type="term" value="F:nuclease activity"/>
    <property type="evidence" value="ECO:0007669"/>
    <property type="project" value="UniProtKB-KW"/>
</dbReference>
<dbReference type="GO" id="GO:0046872">
    <property type="term" value="F:metal ion binding"/>
    <property type="evidence" value="ECO:0007669"/>
    <property type="project" value="UniProtKB-KW"/>
</dbReference>
<keyword evidence="6" id="KW-0378">Hydrolase</keyword>
<dbReference type="InterPro" id="IPR050547">
    <property type="entry name" value="DEAD_box_RNA_helicases"/>
</dbReference>
<evidence type="ECO:0000313" key="12">
    <source>
        <dbReference type="EMBL" id="TGE00508.1"/>
    </source>
</evidence>
<evidence type="ECO:0000256" key="7">
    <source>
        <dbReference type="ARBA" id="ARBA00022806"/>
    </source>
</evidence>
<proteinExistence type="inferred from homology"/>
<evidence type="ECO:0000256" key="1">
    <source>
        <dbReference type="ARBA" id="ARBA00006847"/>
    </source>
</evidence>
<keyword evidence="9" id="KW-0051">Antiviral defense</keyword>
<dbReference type="InterPro" id="IPR006474">
    <property type="entry name" value="Helicase_Cas3_CRISPR-ass_core"/>
</dbReference>
<keyword evidence="3" id="KW-0540">Nuclease</keyword>
<comment type="caution">
    <text evidence="12">The sequence shown here is derived from an EMBL/GenBank/DDBJ whole genome shotgun (WGS) entry which is preliminary data.</text>
</comment>
<dbReference type="InterPro" id="IPR014001">
    <property type="entry name" value="Helicase_ATP-bd"/>
</dbReference>
<dbReference type="Gene3D" id="3.30.70.240">
    <property type="match status" value="1"/>
</dbReference>
<evidence type="ECO:0000256" key="8">
    <source>
        <dbReference type="ARBA" id="ARBA00022840"/>
    </source>
</evidence>
<keyword evidence="13" id="KW-1185">Reference proteome</keyword>
<name>A0A4Z0NSW6_9HYPH</name>
<dbReference type="GO" id="GO:0003724">
    <property type="term" value="F:RNA helicase activity"/>
    <property type="evidence" value="ECO:0007669"/>
    <property type="project" value="TreeGrafter"/>
</dbReference>
<feature type="domain" description="HD Cas3-type" evidence="11">
    <location>
        <begin position="21"/>
        <end position="221"/>
    </location>
</feature>
<protein>
    <submittedName>
        <fullName evidence="12">CRISPR-associated helicase Cas3</fullName>
    </submittedName>
</protein>
<evidence type="ECO:0000256" key="9">
    <source>
        <dbReference type="ARBA" id="ARBA00023118"/>
    </source>
</evidence>
<dbReference type="Pfam" id="PF18019">
    <property type="entry name" value="Cas3_HD"/>
    <property type="match status" value="1"/>
</dbReference>
<reference evidence="12 13" key="1">
    <citation type="submission" date="2019-04" db="EMBL/GenBank/DDBJ databases">
        <authorList>
            <person name="Feng G."/>
            <person name="Zhu H."/>
        </authorList>
    </citation>
    <scope>NUCLEOTIDE SEQUENCE [LARGE SCALE GENOMIC DNA]</scope>
    <source>
        <strain evidence="12 13">6HR-1</strain>
    </source>
</reference>
<dbReference type="PANTHER" id="PTHR47963">
    <property type="entry name" value="DEAD-BOX ATP-DEPENDENT RNA HELICASE 47, MITOCHONDRIAL"/>
    <property type="match status" value="1"/>
</dbReference>
<comment type="similarity">
    <text evidence="2">In the central section; belongs to the CRISPR-associated helicase Cas3 family.</text>
</comment>
<dbReference type="EMBL" id="SRLB01000005">
    <property type="protein sequence ID" value="TGE00508.1"/>
    <property type="molecule type" value="Genomic_DNA"/>
</dbReference>
<dbReference type="PROSITE" id="PS51192">
    <property type="entry name" value="HELICASE_ATP_BIND_1"/>
    <property type="match status" value="1"/>
</dbReference>
<dbReference type="Pfam" id="PF22590">
    <property type="entry name" value="Cas3-like_C_2"/>
    <property type="match status" value="1"/>
</dbReference>
<evidence type="ECO:0000313" key="13">
    <source>
        <dbReference type="Proteomes" id="UP000297535"/>
    </source>
</evidence>
<dbReference type="InterPro" id="IPR054712">
    <property type="entry name" value="Cas3-like_dom"/>
</dbReference>
<dbReference type="GO" id="GO:0016787">
    <property type="term" value="F:hydrolase activity"/>
    <property type="evidence" value="ECO:0007669"/>
    <property type="project" value="UniProtKB-KW"/>
</dbReference>
<keyword evidence="5" id="KW-0547">Nucleotide-binding</keyword>
<dbReference type="CDD" id="cd09641">
    <property type="entry name" value="Cas3''_I"/>
    <property type="match status" value="1"/>
</dbReference>
<comment type="similarity">
    <text evidence="1">In the N-terminal section; belongs to the CRISPR-associated nuclease Cas3-HD family.</text>
</comment>
<evidence type="ECO:0000256" key="2">
    <source>
        <dbReference type="ARBA" id="ARBA00009046"/>
    </source>
</evidence>
<gene>
    <name evidence="12" type="primary">cas3</name>
    <name evidence="12" type="ORF">EU555_07060</name>
</gene>
<dbReference type="PROSITE" id="PS51643">
    <property type="entry name" value="HD_CAS3"/>
    <property type="match status" value="1"/>
</dbReference>
<dbReference type="SMART" id="SM00487">
    <property type="entry name" value="DEXDc"/>
    <property type="match status" value="1"/>
</dbReference>
<dbReference type="InterPro" id="IPR010152">
    <property type="entry name" value="CRISPR-assoc_prot_Cas2_sub"/>
</dbReference>
<dbReference type="Gene3D" id="3.40.50.300">
    <property type="entry name" value="P-loop containing nucleotide triphosphate hydrolases"/>
    <property type="match status" value="1"/>
</dbReference>
<keyword evidence="4" id="KW-0479">Metal-binding</keyword>
<organism evidence="12 13">
    <name type="scientific">Methylobacterium nonmethylotrophicum</name>
    <dbReference type="NCBI Taxonomy" id="1141884"/>
    <lineage>
        <taxon>Bacteria</taxon>
        <taxon>Pseudomonadati</taxon>
        <taxon>Pseudomonadota</taxon>
        <taxon>Alphaproteobacteria</taxon>
        <taxon>Hyphomicrobiales</taxon>
        <taxon>Methylobacteriaceae</taxon>
        <taxon>Methylobacterium</taxon>
    </lineage>
</organism>
<accession>A0A4Z0NSW6</accession>
<dbReference type="PANTHER" id="PTHR47963:SF9">
    <property type="entry name" value="CRISPR-ASSOCIATED ENDONUCLEASE_HELICASE CAS3"/>
    <property type="match status" value="1"/>
</dbReference>
<dbReference type="Pfam" id="PF00270">
    <property type="entry name" value="DEAD"/>
    <property type="match status" value="1"/>
</dbReference>
<dbReference type="Proteomes" id="UP000297535">
    <property type="component" value="Unassembled WGS sequence"/>
</dbReference>
<keyword evidence="8" id="KW-0067">ATP-binding</keyword>
<evidence type="ECO:0000256" key="3">
    <source>
        <dbReference type="ARBA" id="ARBA00022722"/>
    </source>
</evidence>